<comment type="caution">
    <text evidence="2">The sequence shown here is derived from an EMBL/GenBank/DDBJ whole genome shotgun (WGS) entry which is preliminary data.</text>
</comment>
<reference evidence="2 3" key="1">
    <citation type="submission" date="2023-08" db="EMBL/GenBank/DDBJ databases">
        <title>Microbacterium sp. nov., isolated from a waste landfill.</title>
        <authorList>
            <person name="Wen W."/>
        </authorList>
    </citation>
    <scope>NUCLEOTIDE SEQUENCE [LARGE SCALE GENOMIC DNA]</scope>
    <source>
        <strain evidence="2 3">ASV81</strain>
    </source>
</reference>
<organism evidence="2 3">
    <name type="scientific">Microbacterium capsulatum</name>
    <dbReference type="NCBI Taxonomy" id="3041921"/>
    <lineage>
        <taxon>Bacteria</taxon>
        <taxon>Bacillati</taxon>
        <taxon>Actinomycetota</taxon>
        <taxon>Actinomycetes</taxon>
        <taxon>Micrococcales</taxon>
        <taxon>Microbacteriaceae</taxon>
        <taxon>Microbacterium</taxon>
    </lineage>
</organism>
<dbReference type="EMBL" id="JAVFCB010000001">
    <property type="protein sequence ID" value="MDQ4212834.1"/>
    <property type="molecule type" value="Genomic_DNA"/>
</dbReference>
<evidence type="ECO:0000313" key="2">
    <source>
        <dbReference type="EMBL" id="MDQ4212834.1"/>
    </source>
</evidence>
<dbReference type="Proteomes" id="UP001230289">
    <property type="component" value="Unassembled WGS sequence"/>
</dbReference>
<proteinExistence type="predicted"/>
<evidence type="ECO:0000313" key="3">
    <source>
        <dbReference type="Proteomes" id="UP001230289"/>
    </source>
</evidence>
<evidence type="ECO:0008006" key="4">
    <source>
        <dbReference type="Google" id="ProtNLM"/>
    </source>
</evidence>
<keyword evidence="3" id="KW-1185">Reference proteome</keyword>
<evidence type="ECO:0000256" key="1">
    <source>
        <dbReference type="SAM" id="MobiDB-lite"/>
    </source>
</evidence>
<name>A0ABU0XCJ1_9MICO</name>
<gene>
    <name evidence="2" type="ORF">RBR11_02785</name>
</gene>
<protein>
    <recommendedName>
        <fullName evidence="4">DUF4304 domain-containing protein</fullName>
    </recommendedName>
</protein>
<dbReference type="RefSeq" id="WP_308487759.1">
    <property type="nucleotide sequence ID" value="NZ_JAVFCB010000001.1"/>
</dbReference>
<sequence length="189" mass="21420">MFTIDQVTAVQAFFRAAGFDGQLRITKMQRPDQITFAFEPESLIALRLKAGQDLEHIVQQILRIQVQIIPEGQPWNSKRPFDLSLVGPAQASPAQSRADKPATEEEAGESLSIEEGFRAAFFIVDQYMSLEEEPDEGLALFHTYMVSDPARWSDWKESIEKARADPSAASEYLHDWRFRFAPPESFEGP</sequence>
<accession>A0ABU0XCJ1</accession>
<feature type="region of interest" description="Disordered" evidence="1">
    <location>
        <begin position="90"/>
        <end position="110"/>
    </location>
</feature>